<evidence type="ECO:0000313" key="1">
    <source>
        <dbReference type="EMBL" id="QFI75513.1"/>
    </source>
</evidence>
<reference evidence="2" key="1">
    <citation type="submission" date="2019-10" db="EMBL/GenBank/DDBJ databases">
        <title>Complete Genome Sequence of Bradyrhizobium betae type strain PL7HG1T.</title>
        <authorList>
            <person name="Bromfield E.S.P."/>
            <person name="Cloutier S."/>
        </authorList>
    </citation>
    <scope>NUCLEOTIDE SEQUENCE [LARGE SCALE GENOMIC DNA]</scope>
    <source>
        <strain evidence="2">PL7HG1</strain>
    </source>
</reference>
<dbReference type="KEGG" id="bbet:F8237_25835"/>
<dbReference type="RefSeq" id="WP_151649060.1">
    <property type="nucleotide sequence ID" value="NZ_CP044543.1"/>
</dbReference>
<protein>
    <submittedName>
        <fullName evidence="1">Uncharacterized protein</fullName>
    </submittedName>
</protein>
<gene>
    <name evidence="1" type="ORF">F8237_25835</name>
</gene>
<dbReference type="Proteomes" id="UP000325641">
    <property type="component" value="Chromosome"/>
</dbReference>
<proteinExistence type="predicted"/>
<organism evidence="1 2">
    <name type="scientific">Bradyrhizobium betae</name>
    <dbReference type="NCBI Taxonomy" id="244734"/>
    <lineage>
        <taxon>Bacteria</taxon>
        <taxon>Pseudomonadati</taxon>
        <taxon>Pseudomonadota</taxon>
        <taxon>Alphaproteobacteria</taxon>
        <taxon>Hyphomicrobiales</taxon>
        <taxon>Nitrobacteraceae</taxon>
        <taxon>Bradyrhizobium</taxon>
    </lineage>
</organism>
<sequence length="152" mass="16392">MPLPKTQAVSAERIVVDRNERDILEVRLMLDRHQGIISHGLEVDRVVLRILLLQLGLMRGERGVDLARARMANSFGSGGGCGGRGLLQQASEPRDFNLDASSHTITILLASPCTDVLYFHAIPSSSESAGAVRSKTTIACFPINACKVLRGA</sequence>
<dbReference type="AlphaFoldDB" id="A0A5P6PDC3"/>
<accession>A0A5P6PDC3</accession>
<name>A0A5P6PDC3_9BRAD</name>
<dbReference type="EMBL" id="CP044543">
    <property type="protein sequence ID" value="QFI75513.1"/>
    <property type="molecule type" value="Genomic_DNA"/>
</dbReference>
<evidence type="ECO:0000313" key="2">
    <source>
        <dbReference type="Proteomes" id="UP000325641"/>
    </source>
</evidence>